<evidence type="ECO:0000256" key="1">
    <source>
        <dbReference type="ARBA" id="ARBA00022605"/>
    </source>
</evidence>
<reference evidence="5" key="1">
    <citation type="submission" date="2016-10" db="EMBL/GenBank/DDBJ databases">
        <authorList>
            <person name="Varghese N."/>
            <person name="Submissions S."/>
        </authorList>
    </citation>
    <scope>NUCLEOTIDE SEQUENCE [LARGE SCALE GENOMIC DNA]</scope>
    <source>
        <strain evidence="5">S7</strain>
    </source>
</reference>
<dbReference type="STRING" id="1884432.SAMN05518683_10792"/>
<dbReference type="OrthoDB" id="2043123at2"/>
<evidence type="ECO:0000313" key="4">
    <source>
        <dbReference type="EMBL" id="SFP59441.1"/>
    </source>
</evidence>
<dbReference type="Pfam" id="PF26558">
    <property type="entry name" value="DHQS_2nd"/>
    <property type="match status" value="1"/>
</dbReference>
<organism evidence="4 5">
    <name type="scientific">Salibacterium halotolerans</name>
    <dbReference type="NCBI Taxonomy" id="1884432"/>
    <lineage>
        <taxon>Bacteria</taxon>
        <taxon>Bacillati</taxon>
        <taxon>Bacillota</taxon>
        <taxon>Bacilli</taxon>
        <taxon>Bacillales</taxon>
        <taxon>Bacillaceae</taxon>
    </lineage>
</organism>
<dbReference type="AlphaFoldDB" id="A0A1I5RMG1"/>
<proteinExistence type="predicted"/>
<evidence type="ECO:0000259" key="3">
    <source>
        <dbReference type="Pfam" id="PF26558"/>
    </source>
</evidence>
<dbReference type="EMBL" id="FOXD01000007">
    <property type="protein sequence ID" value="SFP59441.1"/>
    <property type="molecule type" value="Genomic_DNA"/>
</dbReference>
<keyword evidence="2" id="KW-0057">Aromatic amino acid biosynthesis</keyword>
<name>A0A1I5RMG1_9BACI</name>
<dbReference type="GO" id="GO:0003856">
    <property type="term" value="F:3-dehydroquinate synthase activity"/>
    <property type="evidence" value="ECO:0007669"/>
    <property type="project" value="InterPro"/>
</dbReference>
<dbReference type="RefSeq" id="WP_093336545.1">
    <property type="nucleotide sequence ID" value="NZ_FOXD01000007.1"/>
</dbReference>
<sequence>MENEQEKESLTCGIVEKVTPIGTGTRVCIDTADILTPTEGVLTGNTGHGYLLVLSENRASETYPPRTFRINAGGLHQYLYQQGGTRYLEELRGGDRLVVYDGAASKEVPIGRVKMEKRNLVRMEVNAGGIHVSATLQDAESVFLLGEDGSAVSMKEVKEGDRIRCFLDEPGRHLGQKIEEQINEY</sequence>
<dbReference type="PANTHER" id="PTHR33563:SF1">
    <property type="entry name" value="3-DEHYDROQUINATE SYNTHASE"/>
    <property type="match status" value="1"/>
</dbReference>
<dbReference type="PANTHER" id="PTHR33563">
    <property type="match status" value="1"/>
</dbReference>
<dbReference type="GO" id="GO:0009073">
    <property type="term" value="P:aromatic amino acid family biosynthetic process"/>
    <property type="evidence" value="ECO:0007669"/>
    <property type="project" value="UniProtKB-KW"/>
</dbReference>
<dbReference type="InterPro" id="IPR056179">
    <property type="entry name" value="DHQS_C"/>
</dbReference>
<dbReference type="InterPro" id="IPR002812">
    <property type="entry name" value="DHQS"/>
</dbReference>
<protein>
    <submittedName>
        <fullName evidence="4">3-dehydroquinate synthase II</fullName>
    </submittedName>
</protein>
<dbReference type="Proteomes" id="UP000198892">
    <property type="component" value="Unassembled WGS sequence"/>
</dbReference>
<dbReference type="GO" id="GO:0016491">
    <property type="term" value="F:oxidoreductase activity"/>
    <property type="evidence" value="ECO:0007669"/>
    <property type="project" value="InterPro"/>
</dbReference>
<keyword evidence="1" id="KW-0028">Amino-acid biosynthesis</keyword>
<gene>
    <name evidence="4" type="ORF">SAMN05518683_10792</name>
</gene>
<keyword evidence="5" id="KW-1185">Reference proteome</keyword>
<evidence type="ECO:0000256" key="2">
    <source>
        <dbReference type="ARBA" id="ARBA00023141"/>
    </source>
</evidence>
<evidence type="ECO:0000313" key="5">
    <source>
        <dbReference type="Proteomes" id="UP000198892"/>
    </source>
</evidence>
<accession>A0A1I5RMG1</accession>
<feature type="domain" description="3-dehydroquinate synthase C-terminal" evidence="3">
    <location>
        <begin position="15"/>
        <end position="184"/>
    </location>
</feature>
<dbReference type="GO" id="GO:0008652">
    <property type="term" value="P:amino acid biosynthetic process"/>
    <property type="evidence" value="ECO:0007669"/>
    <property type="project" value="UniProtKB-KW"/>
</dbReference>